<accession>A0ABP0EE18</accession>
<feature type="domain" description="RNase MRP protein 1 RNA binding" evidence="2">
    <location>
        <begin position="23"/>
        <end position="107"/>
    </location>
</feature>
<sequence>MSSKTPIFSDESLTSLRNEYAAVYLIYHRNKNQHRASSWWKYLNMIHRSLRKIILSHDQKEYKKSRDNINELQKRKILDKAYREFNGIVALGQFVTLGMTLIAVVSRIWNLLEPERQVKQLVTQKQPSSSLQDTGDDLGEIVDDDLGQVVAPPTINSTSNLPDETPSIPSKHSLDDIFGPSKKKKKKLDPNTKKIKKSKKKKSDIDDIFS</sequence>
<feature type="compositionally biased region" description="Polar residues" evidence="1">
    <location>
        <begin position="154"/>
        <end position="170"/>
    </location>
</feature>
<name>A0ABP0EE18_9ASCO</name>
<feature type="compositionally biased region" description="Basic residues" evidence="1">
    <location>
        <begin position="181"/>
        <end position="202"/>
    </location>
</feature>
<dbReference type="InterPro" id="IPR047204">
    <property type="entry name" value="RMP1_RBD"/>
</dbReference>
<dbReference type="InterPro" id="IPR047205">
    <property type="entry name" value="RMP1"/>
</dbReference>
<evidence type="ECO:0000313" key="4">
    <source>
        <dbReference type="Proteomes" id="UP001497600"/>
    </source>
</evidence>
<evidence type="ECO:0000259" key="2">
    <source>
        <dbReference type="Pfam" id="PF20945"/>
    </source>
</evidence>
<dbReference type="PANTHER" id="PTHR37792">
    <property type="entry name" value="RIBONUCLEASE MRP PROTEIN SUBUNIT RMP1"/>
    <property type="match status" value="1"/>
</dbReference>
<evidence type="ECO:0000256" key="1">
    <source>
        <dbReference type="SAM" id="MobiDB-lite"/>
    </source>
</evidence>
<evidence type="ECO:0000313" key="3">
    <source>
        <dbReference type="EMBL" id="CAK7903469.1"/>
    </source>
</evidence>
<protein>
    <submittedName>
        <fullName evidence="3">Ribonuclease MRP protein subunit Rmp1p</fullName>
    </submittedName>
</protein>
<dbReference type="Proteomes" id="UP001497600">
    <property type="component" value="Chromosome D"/>
</dbReference>
<keyword evidence="4" id="KW-1185">Reference proteome</keyword>
<feature type="region of interest" description="Disordered" evidence="1">
    <location>
        <begin position="152"/>
        <end position="210"/>
    </location>
</feature>
<dbReference type="Pfam" id="PF20945">
    <property type="entry name" value="RMP1"/>
    <property type="match status" value="1"/>
</dbReference>
<dbReference type="PANTHER" id="PTHR37792:SF1">
    <property type="entry name" value="RIBONUCLEASE MRP PROTEIN SUBUNIT RMP1"/>
    <property type="match status" value="1"/>
</dbReference>
<organism evidence="3 4">
    <name type="scientific">[Candida] anglica</name>
    <dbReference type="NCBI Taxonomy" id="148631"/>
    <lineage>
        <taxon>Eukaryota</taxon>
        <taxon>Fungi</taxon>
        <taxon>Dikarya</taxon>
        <taxon>Ascomycota</taxon>
        <taxon>Saccharomycotina</taxon>
        <taxon>Pichiomycetes</taxon>
        <taxon>Debaryomycetaceae</taxon>
        <taxon>Kurtzmaniella</taxon>
    </lineage>
</organism>
<dbReference type="EMBL" id="OZ004256">
    <property type="protein sequence ID" value="CAK7903469.1"/>
    <property type="molecule type" value="Genomic_DNA"/>
</dbReference>
<proteinExistence type="predicted"/>
<dbReference type="CDD" id="cd22573">
    <property type="entry name" value="RMP1_RBD"/>
    <property type="match status" value="1"/>
</dbReference>
<reference evidence="3 4" key="1">
    <citation type="submission" date="2024-01" db="EMBL/GenBank/DDBJ databases">
        <authorList>
            <consortium name="Genoscope - CEA"/>
            <person name="William W."/>
        </authorList>
    </citation>
    <scope>NUCLEOTIDE SEQUENCE [LARGE SCALE GENOMIC DNA]</scope>
    <source>
        <strain evidence="3 4">29B2s-10</strain>
    </source>
</reference>
<gene>
    <name evidence="3" type="primary">RMP1</name>
    <name evidence="3" type="ORF">CAAN4_D04720</name>
</gene>